<feature type="transmembrane region" description="Helical" evidence="1">
    <location>
        <begin position="15"/>
        <end position="47"/>
    </location>
</feature>
<proteinExistence type="predicted"/>
<keyword evidence="1" id="KW-0472">Membrane</keyword>
<gene>
    <name evidence="2" type="ORF">SAMN05443574_106104</name>
</gene>
<dbReference type="EMBL" id="FNOF01000006">
    <property type="protein sequence ID" value="SDW73607.1"/>
    <property type="molecule type" value="Genomic_DNA"/>
</dbReference>
<dbReference type="Proteomes" id="UP000182573">
    <property type="component" value="Unassembled WGS sequence"/>
</dbReference>
<evidence type="ECO:0000256" key="1">
    <source>
        <dbReference type="SAM" id="Phobius"/>
    </source>
</evidence>
<dbReference type="STRING" id="28442.SAMN05443574_106104"/>
<keyword evidence="1" id="KW-1133">Transmembrane helix</keyword>
<accession>A0A1H2VZI9</accession>
<sequence length="51" mass="5810">MDIIRYLDELEPVGMVLIGLVLFIIPEPATSTLGIGLMVLGGAWWFYEWNR</sequence>
<protein>
    <submittedName>
        <fullName evidence="2">Uncharacterized protein</fullName>
    </submittedName>
</protein>
<organism evidence="2 3">
    <name type="scientific">Haloarcula vallismortis</name>
    <name type="common">Halobacterium vallismortis</name>
    <dbReference type="NCBI Taxonomy" id="28442"/>
    <lineage>
        <taxon>Archaea</taxon>
        <taxon>Methanobacteriati</taxon>
        <taxon>Methanobacteriota</taxon>
        <taxon>Stenosarchaea group</taxon>
        <taxon>Halobacteria</taxon>
        <taxon>Halobacteriales</taxon>
        <taxon>Haloarculaceae</taxon>
        <taxon>Haloarcula</taxon>
    </lineage>
</organism>
<dbReference type="AlphaFoldDB" id="A0A1H2VZI9"/>
<name>A0A1H2VZI9_HALVA</name>
<keyword evidence="1" id="KW-0812">Transmembrane</keyword>
<evidence type="ECO:0000313" key="3">
    <source>
        <dbReference type="Proteomes" id="UP000182573"/>
    </source>
</evidence>
<dbReference type="RefSeq" id="WP_004516720.1">
    <property type="nucleotide sequence ID" value="NZ_FNOF01000006.1"/>
</dbReference>
<evidence type="ECO:0000313" key="2">
    <source>
        <dbReference type="EMBL" id="SDW73607.1"/>
    </source>
</evidence>
<reference evidence="2 3" key="1">
    <citation type="submission" date="2016-10" db="EMBL/GenBank/DDBJ databases">
        <authorList>
            <person name="de Groot N.N."/>
        </authorList>
    </citation>
    <scope>NUCLEOTIDE SEQUENCE [LARGE SCALE GENOMIC DNA]</scope>
    <source>
        <strain evidence="2 3">DSM 3756</strain>
    </source>
</reference>